<dbReference type="GeneID" id="9087113"/>
<dbReference type="InterPro" id="IPR001807">
    <property type="entry name" value="ClC"/>
</dbReference>
<dbReference type="OMA" id="ILTAKWV"/>
<dbReference type="GO" id="GO:0005254">
    <property type="term" value="F:chloride channel activity"/>
    <property type="evidence" value="ECO:0007669"/>
    <property type="project" value="UniProtKB-UniRule"/>
</dbReference>
<comment type="caution">
    <text evidence="11">Lacks conserved residue(s) required for the propagation of feature annotation.</text>
</comment>
<keyword evidence="15" id="KW-1185">Reference proteome</keyword>
<sequence>MHSATANVASPTSTPAHTAGNGEGGDSDTEAEEALLTATDFRCPKPPPFESFDYFVDQPSKHRDTLLVGPTWSLDKSDPAHYRPRTTVLIGWLLVILAGLLVGVLRAVILIGSYWLYRGRLIAMIAAIASEGLGLALIVWLVIGVSLATLIGALVAYVEPLAGGSGIPDVKTYLNGIILPRLLKFRACALRVVGQIVVVGVGFYAGSEGPMAHLGAIVGAAVAQMHVRNVFQLRALLPFSSHRIKYEFISIGTAMGVAAAFQAPLGGILFSLEEASTYWRAETTWRAFFGCIIASFTAKHLSALVNCSNPFDCYTVHAYLEASGADRTFRVWELFVCALIGVLFGLLGALFCAGVKLIQSRRRAWFHLFSMGRDRRRAWRVIEVIVVILMTILLSFGLSWAFFYECNPVVPDAIVTDDDIAGAMCDEGLSGGSVNPLAALLVSSRDEAIRLLFSPYMGDSEYTPGVLILAAVVIFVLTSLTYGLAIPMGLFIPNIMMGACVGRLIGIWMHPLGGSVGSYAVIGAAGMLAGFSRMTISLTAIVVEITGDLQQLPYIMITVIVAKQVADLFLKGAYDLVLEVRQVPYLEELDSYHEYAMRGKSISSAMSPAPLTSFSTVETFERIHTVLTKSEHCAFIVESRGKLRGLVSRRAIEDYLWRHGPVSRNEVLDLVDLANRCPLTVPASFPLDKAYNLFRQLGLRHLLVVAVEESDRVVGIVSRKDLFLALMYCEEEPPVELQQCTASAGSTVSPSS</sequence>
<evidence type="ECO:0000256" key="11">
    <source>
        <dbReference type="RuleBase" id="RU361221"/>
    </source>
</evidence>
<feature type="domain" description="CBS" evidence="13">
    <location>
        <begin position="674"/>
        <end position="735"/>
    </location>
</feature>
<reference evidence="14 15" key="1">
    <citation type="submission" date="2008-07" db="EMBL/GenBank/DDBJ databases">
        <authorList>
            <person name="El-Sayed N."/>
            <person name="Caler E."/>
            <person name="Inman J."/>
            <person name="Amedeo P."/>
            <person name="Hass B."/>
            <person name="Wortman J."/>
        </authorList>
    </citation>
    <scope>NUCLEOTIDE SEQUENCE [LARGE SCALE GENOMIC DNA]</scope>
    <source>
        <strain evidence="15">ATCC 50983 / TXsc</strain>
    </source>
</reference>
<dbReference type="InterPro" id="IPR000644">
    <property type="entry name" value="CBS_dom"/>
</dbReference>
<evidence type="ECO:0000256" key="4">
    <source>
        <dbReference type="ARBA" id="ARBA00022737"/>
    </source>
</evidence>
<dbReference type="PANTHER" id="PTHR11689">
    <property type="entry name" value="CHLORIDE CHANNEL PROTEIN CLC FAMILY MEMBER"/>
    <property type="match status" value="1"/>
</dbReference>
<keyword evidence="3 11" id="KW-0812">Transmembrane</keyword>
<evidence type="ECO:0000313" key="15">
    <source>
        <dbReference type="Proteomes" id="UP000007800"/>
    </source>
</evidence>
<evidence type="ECO:0000256" key="5">
    <source>
        <dbReference type="ARBA" id="ARBA00022989"/>
    </source>
</evidence>
<dbReference type="InterPro" id="IPR014743">
    <property type="entry name" value="Cl-channel_core"/>
</dbReference>
<protein>
    <recommendedName>
        <fullName evidence="11">Chloride channel protein</fullName>
    </recommendedName>
</protein>
<evidence type="ECO:0000256" key="7">
    <source>
        <dbReference type="ARBA" id="ARBA00023122"/>
    </source>
</evidence>
<evidence type="ECO:0000256" key="2">
    <source>
        <dbReference type="ARBA" id="ARBA00022448"/>
    </source>
</evidence>
<keyword evidence="5 11" id="KW-1133">Transmembrane helix</keyword>
<evidence type="ECO:0000256" key="10">
    <source>
        <dbReference type="PROSITE-ProRule" id="PRU00703"/>
    </source>
</evidence>
<dbReference type="Proteomes" id="UP000007800">
    <property type="component" value="Unassembled WGS sequence"/>
</dbReference>
<dbReference type="Pfam" id="PF00654">
    <property type="entry name" value="Voltage_CLC"/>
    <property type="match status" value="1"/>
</dbReference>
<comment type="similarity">
    <text evidence="11">Belongs to the chloride channel (TC 2.A.49) family.</text>
</comment>
<accession>C5KCM6</accession>
<dbReference type="PANTHER" id="PTHR11689:SF136">
    <property type="entry name" value="H(+)_CL(-) EXCHANGE TRANSPORTER 7"/>
    <property type="match status" value="1"/>
</dbReference>
<evidence type="ECO:0000259" key="13">
    <source>
        <dbReference type="PROSITE" id="PS51371"/>
    </source>
</evidence>
<dbReference type="CDD" id="cd04591">
    <property type="entry name" value="CBS_pair_voltage-gated_CLC_euk_bac"/>
    <property type="match status" value="1"/>
</dbReference>
<feature type="transmembrane region" description="Helical" evidence="11">
    <location>
        <begin position="462"/>
        <end position="484"/>
    </location>
</feature>
<feature type="transmembrane region" description="Helical" evidence="11">
    <location>
        <begin position="89"/>
        <end position="117"/>
    </location>
</feature>
<dbReference type="PROSITE" id="PS51371">
    <property type="entry name" value="CBS"/>
    <property type="match status" value="1"/>
</dbReference>
<keyword evidence="6 11" id="KW-0406">Ion transport</keyword>
<feature type="region of interest" description="Disordered" evidence="12">
    <location>
        <begin position="1"/>
        <end position="29"/>
    </location>
</feature>
<feature type="compositionally biased region" description="Polar residues" evidence="12">
    <location>
        <begin position="1"/>
        <end position="16"/>
    </location>
</feature>
<keyword evidence="2 11" id="KW-0813">Transport</keyword>
<dbReference type="GO" id="GO:0016020">
    <property type="term" value="C:membrane"/>
    <property type="evidence" value="ECO:0007669"/>
    <property type="project" value="UniProtKB-SubCell"/>
</dbReference>
<comment type="subcellular location">
    <subcellularLocation>
        <location evidence="1 11">Membrane</location>
        <topology evidence="1 11">Multi-pass membrane protein</topology>
    </subcellularLocation>
</comment>
<dbReference type="Gene3D" id="1.10.3080.10">
    <property type="entry name" value="Clc chloride channel"/>
    <property type="match status" value="1"/>
</dbReference>
<evidence type="ECO:0000256" key="3">
    <source>
        <dbReference type="ARBA" id="ARBA00022692"/>
    </source>
</evidence>
<dbReference type="SUPFAM" id="SSF81340">
    <property type="entry name" value="Clc chloride channel"/>
    <property type="match status" value="1"/>
</dbReference>
<dbReference type="RefSeq" id="XP_002785829.1">
    <property type="nucleotide sequence ID" value="XM_002785783.1"/>
</dbReference>
<feature type="transmembrane region" description="Helical" evidence="11">
    <location>
        <begin position="331"/>
        <end position="358"/>
    </location>
</feature>
<evidence type="ECO:0000313" key="14">
    <source>
        <dbReference type="EMBL" id="EER17625.1"/>
    </source>
</evidence>
<evidence type="ECO:0000256" key="12">
    <source>
        <dbReference type="SAM" id="MobiDB-lite"/>
    </source>
</evidence>
<evidence type="ECO:0000256" key="6">
    <source>
        <dbReference type="ARBA" id="ARBA00023065"/>
    </source>
</evidence>
<dbReference type="InParanoid" id="C5KCM6"/>
<proteinExistence type="inferred from homology"/>
<dbReference type="Pfam" id="PF00571">
    <property type="entry name" value="CBS"/>
    <property type="match status" value="1"/>
</dbReference>
<dbReference type="InterPro" id="IPR046342">
    <property type="entry name" value="CBS_dom_sf"/>
</dbReference>
<feature type="transmembrane region" description="Helical" evidence="11">
    <location>
        <begin position="188"/>
        <end position="205"/>
    </location>
</feature>
<name>C5KCM6_PERM5</name>
<dbReference type="SUPFAM" id="SSF54631">
    <property type="entry name" value="CBS-domain pair"/>
    <property type="match status" value="1"/>
</dbReference>
<organism evidence="15">
    <name type="scientific">Perkinsus marinus (strain ATCC 50983 / TXsc)</name>
    <dbReference type="NCBI Taxonomy" id="423536"/>
    <lineage>
        <taxon>Eukaryota</taxon>
        <taxon>Sar</taxon>
        <taxon>Alveolata</taxon>
        <taxon>Perkinsozoa</taxon>
        <taxon>Perkinsea</taxon>
        <taxon>Perkinsida</taxon>
        <taxon>Perkinsidae</taxon>
        <taxon>Perkinsus</taxon>
    </lineage>
</organism>
<evidence type="ECO:0000256" key="8">
    <source>
        <dbReference type="ARBA" id="ARBA00023136"/>
    </source>
</evidence>
<keyword evidence="7 10" id="KW-0129">CBS domain</keyword>
<dbReference type="SMART" id="SM00116">
    <property type="entry name" value="CBS"/>
    <property type="match status" value="2"/>
</dbReference>
<dbReference type="AlphaFoldDB" id="C5KCM6"/>
<keyword evidence="9 11" id="KW-0868">Chloride</keyword>
<feature type="transmembrane region" description="Helical" evidence="11">
    <location>
        <begin position="379"/>
        <end position="403"/>
    </location>
</feature>
<gene>
    <name evidence="14" type="ORF">Pmar_PMAR023542</name>
</gene>
<keyword evidence="8 11" id="KW-0472">Membrane</keyword>
<dbReference type="EMBL" id="GG671995">
    <property type="protein sequence ID" value="EER17625.1"/>
    <property type="molecule type" value="Genomic_DNA"/>
</dbReference>
<evidence type="ECO:0000256" key="1">
    <source>
        <dbReference type="ARBA" id="ARBA00004141"/>
    </source>
</evidence>
<dbReference type="PRINTS" id="PR00762">
    <property type="entry name" value="CLCHANNEL"/>
</dbReference>
<evidence type="ECO:0000256" key="9">
    <source>
        <dbReference type="ARBA" id="ARBA00023214"/>
    </source>
</evidence>
<keyword evidence="4" id="KW-0677">Repeat</keyword>
<dbReference type="OrthoDB" id="428525at2759"/>
<dbReference type="Gene3D" id="3.10.580.10">
    <property type="entry name" value="CBS-domain"/>
    <property type="match status" value="1"/>
</dbReference>
<feature type="transmembrane region" description="Helical" evidence="11">
    <location>
        <begin position="248"/>
        <end position="270"/>
    </location>
</feature>
<dbReference type="InterPro" id="IPR051280">
    <property type="entry name" value="Cl-channel/antiporter"/>
</dbReference>